<evidence type="ECO:0000256" key="2">
    <source>
        <dbReference type="ARBA" id="ARBA00022630"/>
    </source>
</evidence>
<dbReference type="Proteomes" id="UP000078512">
    <property type="component" value="Unassembled WGS sequence"/>
</dbReference>
<evidence type="ECO:0000256" key="5">
    <source>
        <dbReference type="SAM" id="MobiDB-lite"/>
    </source>
</evidence>
<accession>A0A197JDN3</accession>
<feature type="domain" description="FAD-binding" evidence="6">
    <location>
        <begin position="27"/>
        <end position="198"/>
    </location>
</feature>
<dbReference type="Pfam" id="PF01494">
    <property type="entry name" value="FAD_binding_3"/>
    <property type="match status" value="2"/>
</dbReference>
<dbReference type="STRING" id="1314771.A0A197JDN3"/>
<evidence type="ECO:0000256" key="1">
    <source>
        <dbReference type="ARBA" id="ARBA00007992"/>
    </source>
</evidence>
<dbReference type="OrthoDB" id="655030at2759"/>
<evidence type="ECO:0000313" key="7">
    <source>
        <dbReference type="EMBL" id="OAQ22559.1"/>
    </source>
</evidence>
<feature type="region of interest" description="Disordered" evidence="5">
    <location>
        <begin position="1"/>
        <end position="24"/>
    </location>
</feature>
<dbReference type="PANTHER" id="PTHR47356">
    <property type="entry name" value="FAD-DEPENDENT MONOOXYGENASE ASQG-RELATED"/>
    <property type="match status" value="1"/>
</dbReference>
<sequence>MTNTTGISNISNVQSHQSPASPPSRPKVLIIGAGLGGLTLGMLLHKANIPFDIFERASEVKNIGSAMMLTSTTAYLFQQCGIYDEFVSLGKKVVSTQVGNEQRELEYIMKFGEASEMFGYENYIIARPVLYDFLHRQVPKERIHMSVKITETSQDDHGVRIHCSNGAVYEGGILVGADGAYSIVRQSMYSQLKAEYKLPATDALPLPYSTECLVGQTRVLDVSEFPRLAEEDCQFMNIIGDNKPYSWMTFTTRTSTVAWAVVKYLDVERSKHDASFNNSEWGPEAAETFCKEIQDFPIISGSDKPLTLGDLIEWTDKDKISKVMLEEKVFETWHHGRTVLLGDACHKMNPAGGAGATNALHDAISLANYIYALPPHPTIKDTDEAFTAYTNERIPWAKAAFDSSNIYKTMASTGFMSKLVRFSAKYMPLWIQKKIIIQMNINRPQACFLPRAEDNGTVRPAPQPSLSCKAHDASLSTTSTV</sequence>
<dbReference type="PRINTS" id="PR00420">
    <property type="entry name" value="RNGMNOXGNASE"/>
</dbReference>
<evidence type="ECO:0000256" key="4">
    <source>
        <dbReference type="ARBA" id="ARBA00023002"/>
    </source>
</evidence>
<proteinExistence type="inferred from homology"/>
<dbReference type="Gene3D" id="3.50.50.60">
    <property type="entry name" value="FAD/NAD(P)-binding domain"/>
    <property type="match status" value="1"/>
</dbReference>
<dbReference type="EMBL" id="KV442155">
    <property type="protein sequence ID" value="OAQ22559.1"/>
    <property type="molecule type" value="Genomic_DNA"/>
</dbReference>
<dbReference type="InterPro" id="IPR036188">
    <property type="entry name" value="FAD/NAD-bd_sf"/>
</dbReference>
<organism evidence="7 8">
    <name type="scientific">Linnemannia elongata AG-77</name>
    <dbReference type="NCBI Taxonomy" id="1314771"/>
    <lineage>
        <taxon>Eukaryota</taxon>
        <taxon>Fungi</taxon>
        <taxon>Fungi incertae sedis</taxon>
        <taxon>Mucoromycota</taxon>
        <taxon>Mortierellomycotina</taxon>
        <taxon>Mortierellomycetes</taxon>
        <taxon>Mortierellales</taxon>
        <taxon>Mortierellaceae</taxon>
        <taxon>Linnemannia</taxon>
    </lineage>
</organism>
<dbReference type="AlphaFoldDB" id="A0A197JDN3"/>
<keyword evidence="3" id="KW-0274">FAD</keyword>
<dbReference type="InterPro" id="IPR050562">
    <property type="entry name" value="FAD_mOase_fung"/>
</dbReference>
<dbReference type="PANTHER" id="PTHR47356:SF2">
    <property type="entry name" value="FAD-BINDING DOMAIN-CONTAINING PROTEIN-RELATED"/>
    <property type="match status" value="1"/>
</dbReference>
<protein>
    <submittedName>
        <fullName evidence="7">FAD/NAD(P)-binding domain-containing protein</fullName>
    </submittedName>
</protein>
<feature type="region of interest" description="Disordered" evidence="5">
    <location>
        <begin position="459"/>
        <end position="481"/>
    </location>
</feature>
<keyword evidence="2" id="KW-0285">Flavoprotein</keyword>
<name>A0A197JDN3_9FUNG</name>
<comment type="similarity">
    <text evidence="1">Belongs to the paxM FAD-dependent monooxygenase family.</text>
</comment>
<evidence type="ECO:0000259" key="6">
    <source>
        <dbReference type="Pfam" id="PF01494"/>
    </source>
</evidence>
<dbReference type="GO" id="GO:0004497">
    <property type="term" value="F:monooxygenase activity"/>
    <property type="evidence" value="ECO:0007669"/>
    <property type="project" value="InterPro"/>
</dbReference>
<dbReference type="SUPFAM" id="SSF51905">
    <property type="entry name" value="FAD/NAD(P)-binding domain"/>
    <property type="match status" value="1"/>
</dbReference>
<keyword evidence="8" id="KW-1185">Reference proteome</keyword>
<evidence type="ECO:0000313" key="8">
    <source>
        <dbReference type="Proteomes" id="UP000078512"/>
    </source>
</evidence>
<dbReference type="InterPro" id="IPR002938">
    <property type="entry name" value="FAD-bd"/>
</dbReference>
<evidence type="ECO:0000256" key="3">
    <source>
        <dbReference type="ARBA" id="ARBA00022827"/>
    </source>
</evidence>
<feature type="domain" description="FAD-binding" evidence="6">
    <location>
        <begin position="317"/>
        <end position="402"/>
    </location>
</feature>
<feature type="compositionally biased region" description="Polar residues" evidence="5">
    <location>
        <begin position="1"/>
        <end position="19"/>
    </location>
</feature>
<gene>
    <name evidence="7" type="ORF">K457DRAFT_25929</name>
</gene>
<dbReference type="GO" id="GO:0071949">
    <property type="term" value="F:FAD binding"/>
    <property type="evidence" value="ECO:0007669"/>
    <property type="project" value="InterPro"/>
</dbReference>
<reference evidence="7 8" key="1">
    <citation type="submission" date="2016-05" db="EMBL/GenBank/DDBJ databases">
        <title>Genome sequencing reveals origins of a unique bacterial endosymbiosis in the earliest lineages of terrestrial Fungi.</title>
        <authorList>
            <consortium name="DOE Joint Genome Institute"/>
            <person name="Uehling J."/>
            <person name="Gryganskyi A."/>
            <person name="Hameed K."/>
            <person name="Tschaplinski T."/>
            <person name="Misztal P."/>
            <person name="Wu S."/>
            <person name="Desiro A."/>
            <person name="Vande Pol N."/>
            <person name="Du Z.-Y."/>
            <person name="Zienkiewicz A."/>
            <person name="Zienkiewicz K."/>
            <person name="Morin E."/>
            <person name="Tisserant E."/>
            <person name="Splivallo R."/>
            <person name="Hainaut M."/>
            <person name="Henrissat B."/>
            <person name="Ohm R."/>
            <person name="Kuo A."/>
            <person name="Yan J."/>
            <person name="Lipzen A."/>
            <person name="Nolan M."/>
            <person name="Labutti K."/>
            <person name="Barry K."/>
            <person name="Goldstein A."/>
            <person name="Labbe J."/>
            <person name="Schadt C."/>
            <person name="Tuskan G."/>
            <person name="Grigoriev I."/>
            <person name="Martin F."/>
            <person name="Vilgalys R."/>
            <person name="Bonito G."/>
        </authorList>
    </citation>
    <scope>NUCLEOTIDE SEQUENCE [LARGE SCALE GENOMIC DNA]</scope>
    <source>
        <strain evidence="7 8">AG-77</strain>
    </source>
</reference>
<keyword evidence="4" id="KW-0560">Oxidoreductase</keyword>